<evidence type="ECO:0000313" key="2">
    <source>
        <dbReference type="Proteomes" id="UP000788993"/>
    </source>
</evidence>
<name>A0A9P8T6A1_9ASCO</name>
<gene>
    <name evidence="1" type="ORF">OGATHE_003129</name>
</gene>
<dbReference type="AlphaFoldDB" id="A0A9P8T6A1"/>
<proteinExistence type="predicted"/>
<sequence length="235" mass="25806">MSNSSLVRVDLVVVASLVGLVTKEVDLLEALAFYVTQTIGFVPASRENVKRNLATDGVSQSQVWEIVLESLNHLLSDLVLQVVLLVVISLLGGGVSSNWRNIDHTLSEFNKRSSSDRQVQIGKVSQDKLDQLVVLLFANPANKGCRRKRFSKLVGGQTIFTETEIKLVQNVRAQLLDLLGKITSSNKSNNTLLSEGLQSSLHLWRDGESGWSQGSVNVEKTDGLRLFSIGKRHGI</sequence>
<evidence type="ECO:0000313" key="1">
    <source>
        <dbReference type="EMBL" id="KAH3667606.1"/>
    </source>
</evidence>
<keyword evidence="2" id="KW-1185">Reference proteome</keyword>
<comment type="caution">
    <text evidence="1">The sequence shown here is derived from an EMBL/GenBank/DDBJ whole genome shotgun (WGS) entry which is preliminary data.</text>
</comment>
<dbReference type="Proteomes" id="UP000788993">
    <property type="component" value="Unassembled WGS sequence"/>
</dbReference>
<dbReference type="EMBL" id="JAEUBD010001062">
    <property type="protein sequence ID" value="KAH3667606.1"/>
    <property type="molecule type" value="Genomic_DNA"/>
</dbReference>
<reference evidence="1" key="2">
    <citation type="submission" date="2021-01" db="EMBL/GenBank/DDBJ databases">
        <authorList>
            <person name="Schikora-Tamarit M.A."/>
        </authorList>
    </citation>
    <scope>NUCLEOTIDE SEQUENCE</scope>
    <source>
        <strain evidence="1">NCAIM Y.01608</strain>
    </source>
</reference>
<accession>A0A9P8T6A1</accession>
<reference evidence="1" key="1">
    <citation type="journal article" date="2021" name="Open Biol.">
        <title>Shared evolutionary footprints suggest mitochondrial oxidative damage underlies multiple complex I losses in fungi.</title>
        <authorList>
            <person name="Schikora-Tamarit M.A."/>
            <person name="Marcet-Houben M."/>
            <person name="Nosek J."/>
            <person name="Gabaldon T."/>
        </authorList>
    </citation>
    <scope>NUCLEOTIDE SEQUENCE</scope>
    <source>
        <strain evidence="1">NCAIM Y.01608</strain>
    </source>
</reference>
<protein>
    <submittedName>
        <fullName evidence="1">Uncharacterized protein</fullName>
    </submittedName>
</protein>
<organism evidence="1 2">
    <name type="scientific">Ogataea polymorpha</name>
    <dbReference type="NCBI Taxonomy" id="460523"/>
    <lineage>
        <taxon>Eukaryota</taxon>
        <taxon>Fungi</taxon>
        <taxon>Dikarya</taxon>
        <taxon>Ascomycota</taxon>
        <taxon>Saccharomycotina</taxon>
        <taxon>Pichiomycetes</taxon>
        <taxon>Pichiales</taxon>
        <taxon>Pichiaceae</taxon>
        <taxon>Ogataea</taxon>
    </lineage>
</organism>